<dbReference type="Proteomes" id="UP000071859">
    <property type="component" value="Unassembled WGS sequence"/>
</dbReference>
<dbReference type="EMBL" id="FCOX02000097">
    <property type="protein sequence ID" value="SAL05988.1"/>
    <property type="molecule type" value="Genomic_DNA"/>
</dbReference>
<name>A0A158EGN5_9BURK</name>
<dbReference type="AlphaFoldDB" id="A0A158EGN5"/>
<gene>
    <name evidence="1" type="ORF">AWB78_07812</name>
</gene>
<accession>A0A158EGN5</accession>
<reference evidence="1" key="1">
    <citation type="submission" date="2016-01" db="EMBL/GenBank/DDBJ databases">
        <authorList>
            <person name="Peeters C."/>
        </authorList>
    </citation>
    <scope>NUCLEOTIDE SEQUENCE</scope>
    <source>
        <strain evidence="1">LMG 29321</strain>
    </source>
</reference>
<dbReference type="RefSeq" id="WP_062611920.1">
    <property type="nucleotide sequence ID" value="NZ_FCOX02000097.1"/>
</dbReference>
<comment type="caution">
    <text evidence="1">The sequence shown here is derived from an EMBL/GenBank/DDBJ whole genome shotgun (WGS) entry which is preliminary data.</text>
</comment>
<dbReference type="OrthoDB" id="9937215at2"/>
<evidence type="ECO:0000313" key="1">
    <source>
        <dbReference type="EMBL" id="SAL05988.1"/>
    </source>
</evidence>
<sequence length="80" mass="9263">MSAFARIAANRLRETQFALTEHERLSYATFLDVLSNEWGRCHACSHQMPQIIGNEHFRAGDDLKMDLPARLYRINNGEQE</sequence>
<protein>
    <submittedName>
        <fullName evidence="1">Uncharacterized protein</fullName>
    </submittedName>
</protein>
<keyword evidence="2" id="KW-1185">Reference proteome</keyword>
<evidence type="ECO:0000313" key="2">
    <source>
        <dbReference type="Proteomes" id="UP000071859"/>
    </source>
</evidence>
<proteinExistence type="predicted"/>
<organism evidence="1 2">
    <name type="scientific">Caballeronia calidae</name>
    <dbReference type="NCBI Taxonomy" id="1777139"/>
    <lineage>
        <taxon>Bacteria</taxon>
        <taxon>Pseudomonadati</taxon>
        <taxon>Pseudomonadota</taxon>
        <taxon>Betaproteobacteria</taxon>
        <taxon>Burkholderiales</taxon>
        <taxon>Burkholderiaceae</taxon>
        <taxon>Caballeronia</taxon>
    </lineage>
</organism>